<name>A0A2H6KHN6_9APIC</name>
<sequence length="496" mass="55314">MPYFQLTPHQKRGCVVLDTPLCGYRRHEDITYDRKNGRLLIEVGNGSQILQFIPNVRLRKLDAEIPCKTTTYVVELSLEHQSYGCGNTSDGCNQTSAVVKSSNVHLPGVKQADTSDKQHTILPDTSVSSRISDHSGCIISSGDSFCGLKDDCRPSTWVANFLGGTFECKSFTCPIVGHSEGPYEQSFTVSIRDLHISRHYLQDISVQTRDGLYTLIWSIVVYTPNIPYLDLRIATLRETACDFDIIKHRRLVVRCKRCQHILESVEDATILPLPTEFFSSVTGSTFCEECEPQLSSRVPSLVKVGHIIYQGEEVITLYRPSAHAIKEVVALCAQCGYRVGAYSDCDHQFVSYSKRSISAFVDDKPEDIFWRHTPEREAVETLQYHSGVKLFIFGAVEVPEQLSVGSTGPGVEEEHTAGNCCIELIKVTSQPDAFVATSDTVIEASRVLWRLVEVPEGVSLVRWSSELYDHLLDVLRYFSQSTDPATGFTPSLLVGI</sequence>
<evidence type="ECO:0000313" key="2">
    <source>
        <dbReference type="Proteomes" id="UP000236319"/>
    </source>
</evidence>
<keyword evidence="1" id="KW-0436">Ligase</keyword>
<comment type="caution">
    <text evidence="1">The sequence shown here is derived from an EMBL/GenBank/DDBJ whole genome shotgun (WGS) entry which is preliminary data.</text>
</comment>
<accession>A0A2H6KHN6</accession>
<evidence type="ECO:0000313" key="1">
    <source>
        <dbReference type="EMBL" id="GBE62491.1"/>
    </source>
</evidence>
<keyword evidence="2" id="KW-1185">Reference proteome</keyword>
<dbReference type="EMBL" id="BDSA01000005">
    <property type="protein sequence ID" value="GBE62491.1"/>
    <property type="molecule type" value="Genomic_DNA"/>
</dbReference>
<protein>
    <submittedName>
        <fullName evidence="1">Thiamine pyrophosphate-dependent possible carboligase or decarboxylase, putative</fullName>
    </submittedName>
</protein>
<dbReference type="OrthoDB" id="365137at2759"/>
<dbReference type="VEuPathDB" id="PiroplasmaDB:BOVATA_039840"/>
<gene>
    <name evidence="1" type="ORF">BOVATA_039840</name>
</gene>
<reference evidence="1 2" key="1">
    <citation type="journal article" date="2017" name="BMC Genomics">
        <title>Whole-genome assembly of Babesia ovata and comparative genomics between closely related pathogens.</title>
        <authorList>
            <person name="Yamagishi J."/>
            <person name="Asada M."/>
            <person name="Hakimi H."/>
            <person name="Tanaka T.Q."/>
            <person name="Sugimoto C."/>
            <person name="Kawazu S."/>
        </authorList>
    </citation>
    <scope>NUCLEOTIDE SEQUENCE [LARGE SCALE GENOMIC DNA]</scope>
    <source>
        <strain evidence="1 2">Miyake</strain>
    </source>
</reference>
<dbReference type="GeneID" id="39876261"/>
<dbReference type="AlphaFoldDB" id="A0A2H6KHN6"/>
<dbReference type="RefSeq" id="XP_028868734.1">
    <property type="nucleotide sequence ID" value="XM_029012901.1"/>
</dbReference>
<organism evidence="1 2">
    <name type="scientific">Babesia ovata</name>
    <dbReference type="NCBI Taxonomy" id="189622"/>
    <lineage>
        <taxon>Eukaryota</taxon>
        <taxon>Sar</taxon>
        <taxon>Alveolata</taxon>
        <taxon>Apicomplexa</taxon>
        <taxon>Aconoidasida</taxon>
        <taxon>Piroplasmida</taxon>
        <taxon>Babesiidae</taxon>
        <taxon>Babesia</taxon>
    </lineage>
</organism>
<dbReference type="Proteomes" id="UP000236319">
    <property type="component" value="Unassembled WGS sequence"/>
</dbReference>
<dbReference type="GO" id="GO:0016874">
    <property type="term" value="F:ligase activity"/>
    <property type="evidence" value="ECO:0007669"/>
    <property type="project" value="UniProtKB-KW"/>
</dbReference>
<proteinExistence type="predicted"/>